<evidence type="ECO:0000313" key="1">
    <source>
        <dbReference type="EMBL" id="KAL3317345.1"/>
    </source>
</evidence>
<protein>
    <submittedName>
        <fullName evidence="1">Fibrocystin-L</fullName>
    </submittedName>
</protein>
<dbReference type="EMBL" id="JBJKFK010000398">
    <property type="protein sequence ID" value="KAL3317345.1"/>
    <property type="molecule type" value="Genomic_DNA"/>
</dbReference>
<accession>A0ABD2QCW4</accession>
<reference evidence="1 2" key="1">
    <citation type="submission" date="2024-11" db="EMBL/GenBank/DDBJ databases">
        <title>Adaptive evolution of stress response genes in parasites aligns with host niche diversity.</title>
        <authorList>
            <person name="Hahn C."/>
            <person name="Resl P."/>
        </authorList>
    </citation>
    <scope>NUCLEOTIDE SEQUENCE [LARGE SCALE GENOMIC DNA]</scope>
    <source>
        <strain evidence="1">EGGRZ-B1_66</strain>
        <tissue evidence="1">Body</tissue>
    </source>
</reference>
<name>A0ABD2QCW4_9PLAT</name>
<sequence>MLGCGFQHHAFQLNLNDENIGNHAFITDGYERFSCGIVEQSVFVLKISTPSLKAGVYWIMFKVNGVYLPQSRMCSTGCYVTVRELATVTNVYPVFSPPGTVITMEGRVYSQRFTGNLDAFPLGREQNIRRAYSGGYTCAPQANGTDN</sequence>
<dbReference type="AlphaFoldDB" id="A0ABD2QCW4"/>
<evidence type="ECO:0000313" key="2">
    <source>
        <dbReference type="Proteomes" id="UP001626550"/>
    </source>
</evidence>
<gene>
    <name evidence="1" type="primary">PKHD1L1_4</name>
    <name evidence="1" type="ORF">Ciccas_004007</name>
</gene>
<proteinExistence type="predicted"/>
<keyword evidence="2" id="KW-1185">Reference proteome</keyword>
<comment type="caution">
    <text evidence="1">The sequence shown here is derived from an EMBL/GenBank/DDBJ whole genome shotgun (WGS) entry which is preliminary data.</text>
</comment>
<organism evidence="1 2">
    <name type="scientific">Cichlidogyrus casuarinus</name>
    <dbReference type="NCBI Taxonomy" id="1844966"/>
    <lineage>
        <taxon>Eukaryota</taxon>
        <taxon>Metazoa</taxon>
        <taxon>Spiralia</taxon>
        <taxon>Lophotrochozoa</taxon>
        <taxon>Platyhelminthes</taxon>
        <taxon>Monogenea</taxon>
        <taxon>Monopisthocotylea</taxon>
        <taxon>Dactylogyridea</taxon>
        <taxon>Ancyrocephalidae</taxon>
        <taxon>Cichlidogyrus</taxon>
    </lineage>
</organism>
<dbReference type="Proteomes" id="UP001626550">
    <property type="component" value="Unassembled WGS sequence"/>
</dbReference>